<dbReference type="InterPro" id="IPR003833">
    <property type="entry name" value="CT_C_D"/>
</dbReference>
<evidence type="ECO:0000256" key="3">
    <source>
        <dbReference type="ARBA" id="ARBA00022840"/>
    </source>
</evidence>
<evidence type="ECO:0000259" key="4">
    <source>
        <dbReference type="SMART" id="SM00796"/>
    </source>
</evidence>
<comment type="caution">
    <text evidence="5">The sequence shown here is derived from an EMBL/GenBank/DDBJ whole genome shotgun (WGS) entry which is preliminary data.</text>
</comment>
<dbReference type="SMART" id="SM00796">
    <property type="entry name" value="AHS1"/>
    <property type="match status" value="1"/>
</dbReference>
<dbReference type="Proteomes" id="UP000036908">
    <property type="component" value="Unassembled WGS sequence"/>
</dbReference>
<dbReference type="NCBIfam" id="TIGR00370">
    <property type="entry name" value="5-oxoprolinase subunit PxpB"/>
    <property type="match status" value="1"/>
</dbReference>
<dbReference type="GO" id="GO:0005524">
    <property type="term" value="F:ATP binding"/>
    <property type="evidence" value="ECO:0007669"/>
    <property type="project" value="UniProtKB-KW"/>
</dbReference>
<proteinExistence type="predicted"/>
<evidence type="ECO:0000256" key="2">
    <source>
        <dbReference type="ARBA" id="ARBA00022801"/>
    </source>
</evidence>
<dbReference type="OrthoDB" id="9778567at2"/>
<keyword evidence="3" id="KW-0067">ATP-binding</keyword>
<organism evidence="5 6">
    <name type="scientific">Roseivirga seohaensis subsp. aquiponti</name>
    <dbReference type="NCBI Taxonomy" id="1566026"/>
    <lineage>
        <taxon>Bacteria</taxon>
        <taxon>Pseudomonadati</taxon>
        <taxon>Bacteroidota</taxon>
        <taxon>Cytophagia</taxon>
        <taxon>Cytophagales</taxon>
        <taxon>Roseivirgaceae</taxon>
        <taxon>Roseivirga</taxon>
    </lineage>
</organism>
<dbReference type="Pfam" id="PF02682">
    <property type="entry name" value="CT_C_D"/>
    <property type="match status" value="1"/>
</dbReference>
<dbReference type="GO" id="GO:0016787">
    <property type="term" value="F:hydrolase activity"/>
    <property type="evidence" value="ECO:0007669"/>
    <property type="project" value="UniProtKB-KW"/>
</dbReference>
<dbReference type="Gene3D" id="3.30.1360.40">
    <property type="match status" value="1"/>
</dbReference>
<accession>A0A0L8AIY2</accession>
<protein>
    <recommendedName>
        <fullName evidence="4">Carboxyltransferase domain-containing protein</fullName>
    </recommendedName>
</protein>
<sequence length="235" mass="26270">MKIVRFGDSALLVNFEQKIDEAINNQVLSLYKQLQELKEVTFLIPAYCSLTVGFSENTSFKTLSKQIEELNSKIQSKNLELNSKIIHIPVCYEALYALDINEVSEKTDLTQQEIIDTHCQETYKVYMLGFVAGFAYLGSLPGQLFCPRKAEPRKEVLAGSVGLAGLQTGIYPANAPGGWQIIGRTPIPTFNPKTENPTLLKAGDAVKFKPISSVEFEEIEKRVSSNTFNLEEYYG</sequence>
<keyword evidence="2" id="KW-0378">Hydrolase</keyword>
<reference evidence="6" key="1">
    <citation type="submission" date="2014-11" db="EMBL/GenBank/DDBJ databases">
        <title>Genome sequencing of Roseivirga sp. D-25.</title>
        <authorList>
            <person name="Selvaratnam C."/>
            <person name="Thevarajoo S."/>
            <person name="Goh K.M."/>
            <person name="Eee R."/>
            <person name="Chan K.-G."/>
            <person name="Chong C.S."/>
        </authorList>
    </citation>
    <scope>NUCLEOTIDE SEQUENCE [LARGE SCALE GENOMIC DNA]</scope>
    <source>
        <strain evidence="6">D-25</strain>
    </source>
</reference>
<keyword evidence="6" id="KW-1185">Reference proteome</keyword>
<dbReference type="PANTHER" id="PTHR34698:SF2">
    <property type="entry name" value="5-OXOPROLINASE SUBUNIT B"/>
    <property type="match status" value="1"/>
</dbReference>
<dbReference type="PANTHER" id="PTHR34698">
    <property type="entry name" value="5-OXOPROLINASE SUBUNIT B"/>
    <property type="match status" value="1"/>
</dbReference>
<dbReference type="SUPFAM" id="SSF50891">
    <property type="entry name" value="Cyclophilin-like"/>
    <property type="match status" value="1"/>
</dbReference>
<name>A0A0L8AIY2_9BACT</name>
<feature type="domain" description="Carboxyltransferase" evidence="4">
    <location>
        <begin position="1"/>
        <end position="200"/>
    </location>
</feature>
<dbReference type="RefSeq" id="WP_053224216.1">
    <property type="nucleotide sequence ID" value="NZ_JSVA01000015.1"/>
</dbReference>
<dbReference type="EMBL" id="JSVA01000015">
    <property type="protein sequence ID" value="KOF02196.1"/>
    <property type="molecule type" value="Genomic_DNA"/>
</dbReference>
<gene>
    <name evidence="5" type="ORF">OB69_13235</name>
</gene>
<keyword evidence="1" id="KW-0547">Nucleotide-binding</keyword>
<dbReference type="PATRIC" id="fig|1566026.4.peg.945"/>
<dbReference type="InterPro" id="IPR029000">
    <property type="entry name" value="Cyclophilin-like_dom_sf"/>
</dbReference>
<dbReference type="InterPro" id="IPR010016">
    <property type="entry name" value="PxpB"/>
</dbReference>
<evidence type="ECO:0000313" key="5">
    <source>
        <dbReference type="EMBL" id="KOF02196.1"/>
    </source>
</evidence>
<evidence type="ECO:0000256" key="1">
    <source>
        <dbReference type="ARBA" id="ARBA00022741"/>
    </source>
</evidence>
<evidence type="ECO:0000313" key="6">
    <source>
        <dbReference type="Proteomes" id="UP000036908"/>
    </source>
</evidence>
<dbReference type="Gene3D" id="2.40.100.10">
    <property type="entry name" value="Cyclophilin-like"/>
    <property type="match status" value="1"/>
</dbReference>
<dbReference type="SUPFAM" id="SSF160467">
    <property type="entry name" value="PH0987 N-terminal domain-like"/>
    <property type="match status" value="1"/>
</dbReference>
<dbReference type="AlphaFoldDB" id="A0A0L8AIY2"/>